<evidence type="ECO:0000313" key="3">
    <source>
        <dbReference type="EMBL" id="KAL3696752.1"/>
    </source>
</evidence>
<proteinExistence type="predicted"/>
<reference evidence="3 4" key="1">
    <citation type="submission" date="2024-09" db="EMBL/GenBank/DDBJ databases">
        <title>Chromosome-scale assembly of Riccia sorocarpa.</title>
        <authorList>
            <person name="Paukszto L."/>
        </authorList>
    </citation>
    <scope>NUCLEOTIDE SEQUENCE [LARGE SCALE GENOMIC DNA]</scope>
    <source>
        <strain evidence="3">LP-2024</strain>
        <tissue evidence="3">Aerial parts of the thallus</tissue>
    </source>
</reference>
<feature type="chain" id="PRO_5044851248" evidence="2">
    <location>
        <begin position="21"/>
        <end position="417"/>
    </location>
</feature>
<keyword evidence="2" id="KW-0732">Signal</keyword>
<dbReference type="PANTHER" id="PTHR48316">
    <property type="match status" value="1"/>
</dbReference>
<sequence>MQVVAEVVLIAIAALFQVLAGSIDEATRERLIAEHLASNLQNNSLSTALLNAGLIPTNAFVNLTPPGAINHAAINLLRAPVATLAQSFGLQHTAAVVNHHMGIKAVTGGLHPNRLQLQAPGIPDFNHALALHVPGLPNPHQYITGIPGVGFGGGSKAPGVLAPLGSQAPGAGGPSSSSNNNNSTHSKSPGPSVNHNLASRVLMTSGSQNMIPRVAGVNMAHSGLLRTGSWQGGPPPAGIQQVGPSQTATLAQLNASLGFQRTPIQAGGSGYIQQKQKQLGHTYLDEFKQGFPSKGLSVSRNRWWGTAESARSMEAAKATELTVPDVSTDGKSAEADKGPASQDRLRVKVMSKEVALSFAKVTKLRRGAVERGRNALQLAASRGYGVQKLEHRHSRTLEFVFGRSLPKQWSSAVSICE</sequence>
<organism evidence="3 4">
    <name type="scientific">Riccia sorocarpa</name>
    <dbReference type="NCBI Taxonomy" id="122646"/>
    <lineage>
        <taxon>Eukaryota</taxon>
        <taxon>Viridiplantae</taxon>
        <taxon>Streptophyta</taxon>
        <taxon>Embryophyta</taxon>
        <taxon>Marchantiophyta</taxon>
        <taxon>Marchantiopsida</taxon>
        <taxon>Marchantiidae</taxon>
        <taxon>Marchantiales</taxon>
        <taxon>Ricciaceae</taxon>
        <taxon>Riccia</taxon>
    </lineage>
</organism>
<dbReference type="PANTHER" id="PTHR48316:SF1">
    <property type="match status" value="1"/>
</dbReference>
<feature type="region of interest" description="Disordered" evidence="1">
    <location>
        <begin position="160"/>
        <end position="196"/>
    </location>
</feature>
<evidence type="ECO:0000256" key="2">
    <source>
        <dbReference type="SAM" id="SignalP"/>
    </source>
</evidence>
<feature type="compositionally biased region" description="Low complexity" evidence="1">
    <location>
        <begin position="162"/>
        <end position="189"/>
    </location>
</feature>
<keyword evidence="4" id="KW-1185">Reference proteome</keyword>
<accession>A0ABD3HZ64</accession>
<dbReference type="AlphaFoldDB" id="A0ABD3HZ64"/>
<dbReference type="EMBL" id="JBJQOH010000002">
    <property type="protein sequence ID" value="KAL3696752.1"/>
    <property type="molecule type" value="Genomic_DNA"/>
</dbReference>
<name>A0ABD3HZ64_9MARC</name>
<protein>
    <submittedName>
        <fullName evidence="3">Uncharacterized protein</fullName>
    </submittedName>
</protein>
<gene>
    <name evidence="3" type="ORF">R1sor_010828</name>
</gene>
<dbReference type="Proteomes" id="UP001633002">
    <property type="component" value="Unassembled WGS sequence"/>
</dbReference>
<comment type="caution">
    <text evidence="3">The sequence shown here is derived from an EMBL/GenBank/DDBJ whole genome shotgun (WGS) entry which is preliminary data.</text>
</comment>
<evidence type="ECO:0000313" key="4">
    <source>
        <dbReference type="Proteomes" id="UP001633002"/>
    </source>
</evidence>
<evidence type="ECO:0000256" key="1">
    <source>
        <dbReference type="SAM" id="MobiDB-lite"/>
    </source>
</evidence>
<feature type="signal peptide" evidence="2">
    <location>
        <begin position="1"/>
        <end position="20"/>
    </location>
</feature>